<keyword evidence="15 16" id="KW-1119">Modulation of host cell apoptosis by virus</keyword>
<evidence type="ECO:0000256" key="15">
    <source>
        <dbReference type="ARBA" id="ARBA00023323"/>
    </source>
</evidence>
<evidence type="ECO:0000256" key="17">
    <source>
        <dbReference type="RuleBase" id="RU363123"/>
    </source>
</evidence>
<feature type="zinc finger region" evidence="16">
    <location>
        <begin position="27"/>
        <end position="63"/>
    </location>
</feature>
<dbReference type="InterPro" id="IPR038575">
    <property type="entry name" value="E6_sf"/>
</dbReference>
<keyword evidence="8 16" id="KW-0862">Zinc</keyword>
<evidence type="ECO:0000256" key="13">
    <source>
        <dbReference type="ARBA" id="ARBA00023200"/>
    </source>
</evidence>
<evidence type="ECO:0000256" key="2">
    <source>
        <dbReference type="ARBA" id="ARBA00022518"/>
    </source>
</evidence>
<proteinExistence type="inferred from homology"/>
<evidence type="ECO:0000256" key="6">
    <source>
        <dbReference type="ARBA" id="ARBA00022723"/>
    </source>
</evidence>
<comment type="function">
    <text evidence="16">Plays a major role in the induction and maintenance of cellular transformation. E6 associates with host UBE3A/E6-AP ubiquitin-protein ligase and modulates its activity. Protects host keratinocytes from apoptosis by mediating the degradation of host BAK1. May also inhibit host immune response.</text>
</comment>
<accession>A0A385PM03</accession>
<dbReference type="SUPFAM" id="SSF161229">
    <property type="entry name" value="E6 C-terminal domain-like"/>
    <property type="match status" value="2"/>
</dbReference>
<keyword evidence="4 16" id="KW-0945">Host-virus interaction</keyword>
<evidence type="ECO:0000256" key="10">
    <source>
        <dbReference type="ARBA" id="ARBA00023125"/>
    </source>
</evidence>
<dbReference type="GO" id="GO:0006355">
    <property type="term" value="P:regulation of DNA-templated transcription"/>
    <property type="evidence" value="ECO:0007669"/>
    <property type="project" value="UniProtKB-UniRule"/>
</dbReference>
<protein>
    <recommendedName>
        <fullName evidence="16 17">Protein E6</fullName>
    </recommendedName>
</protein>
<keyword evidence="9 16" id="KW-0805">Transcription regulation</keyword>
<dbReference type="GO" id="GO:0008270">
    <property type="term" value="F:zinc ion binding"/>
    <property type="evidence" value="ECO:0007669"/>
    <property type="project" value="UniProtKB-KW"/>
</dbReference>
<dbReference type="HAMAP" id="MF_04006">
    <property type="entry name" value="HPV_E6"/>
    <property type="match status" value="1"/>
</dbReference>
<dbReference type="EMBL" id="MH777389">
    <property type="protein sequence ID" value="AYA94951.1"/>
    <property type="molecule type" value="Genomic_DNA"/>
</dbReference>
<keyword evidence="12 16" id="KW-0804">Transcription</keyword>
<evidence type="ECO:0000256" key="14">
    <source>
        <dbReference type="ARBA" id="ARBA00023280"/>
    </source>
</evidence>
<keyword evidence="13 16" id="KW-1035">Host cytoplasm</keyword>
<dbReference type="Pfam" id="PF00518">
    <property type="entry name" value="E6"/>
    <property type="match status" value="1"/>
</dbReference>
<evidence type="ECO:0000256" key="5">
    <source>
        <dbReference type="ARBA" id="ARBA00022632"/>
    </source>
</evidence>
<dbReference type="GO" id="GO:0030430">
    <property type="term" value="C:host cell cytoplasm"/>
    <property type="evidence" value="ECO:0007669"/>
    <property type="project" value="UniProtKB-SubCell"/>
</dbReference>
<dbReference type="Gene3D" id="3.30.240.40">
    <property type="entry name" value="E6 early regulatory protein"/>
    <property type="match status" value="2"/>
</dbReference>
<dbReference type="GO" id="GO:0052170">
    <property type="term" value="P:symbiont-mediated suppression of host innate immune response"/>
    <property type="evidence" value="ECO:0007669"/>
    <property type="project" value="UniProtKB-KW"/>
</dbReference>
<evidence type="ECO:0000256" key="9">
    <source>
        <dbReference type="ARBA" id="ARBA00023015"/>
    </source>
</evidence>
<keyword evidence="5 16" id="KW-1090">Inhibition of host innate immune response by virus</keyword>
<comment type="similarity">
    <text evidence="1 16 17">Belongs to the papillomaviridae E6 protein family.</text>
</comment>
<dbReference type="GO" id="GO:0052150">
    <property type="term" value="P:symbiont-mediated perturbation of host apoptosis"/>
    <property type="evidence" value="ECO:0007669"/>
    <property type="project" value="UniProtKB-KW"/>
</dbReference>
<dbReference type="GO" id="GO:0039502">
    <property type="term" value="P:symbiont-mediated suppression of host type I interferon-mediated signaling pathway"/>
    <property type="evidence" value="ECO:0007669"/>
    <property type="project" value="UniProtKB-UniRule"/>
</dbReference>
<evidence type="ECO:0000256" key="8">
    <source>
        <dbReference type="ARBA" id="ARBA00022833"/>
    </source>
</evidence>
<evidence type="ECO:0000313" key="18">
    <source>
        <dbReference type="EMBL" id="AYA94951.1"/>
    </source>
</evidence>
<dbReference type="GO" id="GO:0003677">
    <property type="term" value="F:DNA binding"/>
    <property type="evidence" value="ECO:0007669"/>
    <property type="project" value="UniProtKB-UniRule"/>
</dbReference>
<dbReference type="GO" id="GO:0039648">
    <property type="term" value="P:symbiont-mediated perturbation of host ubiquitin-like protein modification"/>
    <property type="evidence" value="ECO:0007669"/>
    <property type="project" value="UniProtKB-UniRule"/>
</dbReference>
<dbReference type="InterPro" id="IPR001334">
    <property type="entry name" value="E6"/>
</dbReference>
<evidence type="ECO:0000256" key="16">
    <source>
        <dbReference type="HAMAP-Rule" id="MF_04006"/>
    </source>
</evidence>
<evidence type="ECO:0000256" key="1">
    <source>
        <dbReference type="ARBA" id="ARBA00006346"/>
    </source>
</evidence>
<comment type="subunit">
    <text evidence="16">Forms homodimers. Interacts with ubiquitin-protein ligase UBE3A/E6-AP; this interaction stimulates UBE3A ubiquitin activity. Interacts with host BAK1.</text>
</comment>
<keyword evidence="2 16" id="KW-0244">Early protein</keyword>
<evidence type="ECO:0000256" key="12">
    <source>
        <dbReference type="ARBA" id="ARBA00023163"/>
    </source>
</evidence>
<keyword evidence="10 16" id="KW-0238">DNA-binding</keyword>
<feature type="zinc finger region" evidence="16">
    <location>
        <begin position="100"/>
        <end position="136"/>
    </location>
</feature>
<keyword evidence="6 16" id="KW-0479">Metal-binding</keyword>
<dbReference type="GO" id="GO:0042025">
    <property type="term" value="C:host cell nucleus"/>
    <property type="evidence" value="ECO:0007669"/>
    <property type="project" value="UniProtKB-SubCell"/>
</dbReference>
<reference evidence="18" key="1">
    <citation type="journal article" date="2018" name="Nat. Med.">
        <title>Expanded skin virome in DOCK8-deficient patients.</title>
        <authorList>
            <consortium name="NISC Comparative Sequencing Program"/>
            <person name="Tirosh O."/>
            <person name="Conlan S."/>
            <person name="Deming C."/>
            <person name="Lee-Lin S.Q."/>
            <person name="Huang X."/>
            <person name="Su H.C."/>
            <person name="Freeman A.F."/>
            <person name="Segre J.A."/>
            <person name="Kong H.H."/>
        </authorList>
    </citation>
    <scope>NUCLEOTIDE SEQUENCE</scope>
    <source>
        <strain evidence="18">HPV-mSK_250</strain>
    </source>
</reference>
<organism evidence="18">
    <name type="scientific">Human papillomavirus</name>
    <dbReference type="NCBI Taxonomy" id="10566"/>
    <lineage>
        <taxon>Viruses</taxon>
        <taxon>Monodnaviria</taxon>
        <taxon>Shotokuvirae</taxon>
        <taxon>Cossaviricota</taxon>
        <taxon>Papovaviricetes</taxon>
        <taxon>Zurhausenvirales</taxon>
        <taxon>Papillomaviridae</taxon>
    </lineage>
</organism>
<evidence type="ECO:0000256" key="7">
    <source>
        <dbReference type="ARBA" id="ARBA00022771"/>
    </source>
</evidence>
<sequence>MENFFPTSLDEYCTCFNIALSDLRLRCVFCNYYLSPQQLFSFYQKHLCLIWKNFNCFACCLPCIRLAARFEQENYTQCAVDCGSLETFLGVSINIVKIRCLFCLRLLTVLEKRDCISKKEQFYLVRGRWRGCCRECLFKE</sequence>
<evidence type="ECO:0000256" key="3">
    <source>
        <dbReference type="ARBA" id="ARBA00022562"/>
    </source>
</evidence>
<keyword evidence="7 16" id="KW-0863">Zinc-finger</keyword>
<evidence type="ECO:0000256" key="11">
    <source>
        <dbReference type="ARBA" id="ARBA00023159"/>
    </source>
</evidence>
<gene>
    <name evidence="16" type="primary">E6</name>
</gene>
<evidence type="ECO:0000256" key="4">
    <source>
        <dbReference type="ARBA" id="ARBA00022581"/>
    </source>
</evidence>
<keyword evidence="14 16" id="KW-0899">Viral immunoevasion</keyword>
<comment type="caution">
    <text evidence="16">Lacks conserved residue(s) required for the propagation of feature annotation.</text>
</comment>
<keyword evidence="3 16" id="KW-1048">Host nucleus</keyword>
<keyword evidence="11 16" id="KW-0010">Activator</keyword>
<dbReference type="GO" id="GO:0006351">
    <property type="term" value="P:DNA-templated transcription"/>
    <property type="evidence" value="ECO:0007669"/>
    <property type="project" value="UniProtKB-UniRule"/>
</dbReference>
<comment type="subcellular location">
    <subcellularLocation>
        <location evidence="16 17">Host cytoplasm</location>
    </subcellularLocation>
    <subcellularLocation>
        <location evidence="16 17">Host nucleus</location>
    </subcellularLocation>
</comment>
<name>A0A385PM03_9PAPI</name>